<name>A0ABN4UWA7_9BACT</name>
<sequence>MYVNIELCKKCQGKCCKNYPGIALPKDFGNTKEEIFKNLIKAFKSGKWSIDWDKNEEYFVRPSIKGRKFYIFDHAISGECVFLTEKGCKLSLEKRPSGCLLLEPRESEKCIQHLTKRNTINEWKKFKEILLNAAIEVDKFEVEL</sequence>
<protein>
    <recommendedName>
        <fullName evidence="3">YkgJ family cysteine cluster protein</fullName>
    </recommendedName>
</protein>
<evidence type="ECO:0000313" key="1">
    <source>
        <dbReference type="EMBL" id="APT74428.1"/>
    </source>
</evidence>
<proteinExistence type="predicted"/>
<evidence type="ECO:0008006" key="3">
    <source>
        <dbReference type="Google" id="ProtNLM"/>
    </source>
</evidence>
<dbReference type="RefSeq" id="WP_012057727.1">
    <property type="nucleotide sequence ID" value="NZ_CP007389.1"/>
</dbReference>
<accession>A0ABN4UWA7</accession>
<keyword evidence="2" id="KW-1185">Reference proteome</keyword>
<dbReference type="Proteomes" id="UP000185490">
    <property type="component" value="Chromosome"/>
</dbReference>
<organism evidence="1 2">
    <name type="scientific">Thermosipho melanesiensis</name>
    <dbReference type="NCBI Taxonomy" id="46541"/>
    <lineage>
        <taxon>Bacteria</taxon>
        <taxon>Thermotogati</taxon>
        <taxon>Thermotogota</taxon>
        <taxon>Thermotogae</taxon>
        <taxon>Thermotogales</taxon>
        <taxon>Fervidobacteriaceae</taxon>
        <taxon>Thermosipho</taxon>
    </lineage>
</organism>
<dbReference type="EMBL" id="CP007389">
    <property type="protein sequence ID" value="APT74428.1"/>
    <property type="molecule type" value="Genomic_DNA"/>
</dbReference>
<reference evidence="1 2" key="1">
    <citation type="submission" date="2014-02" db="EMBL/GenBank/DDBJ databases">
        <title>Diversity of Thermotogales isolates from hydrothermal vents.</title>
        <authorList>
            <person name="Haverkamp T.H.A."/>
            <person name="Lossouarn J."/>
            <person name="Geslin C."/>
            <person name="Nesbo C.L."/>
        </authorList>
    </citation>
    <scope>NUCLEOTIDE SEQUENCE [LARGE SCALE GENOMIC DNA]</scope>
    <source>
        <strain evidence="1 2">431</strain>
    </source>
</reference>
<gene>
    <name evidence="1" type="ORF">BW47_08090</name>
</gene>
<evidence type="ECO:0000313" key="2">
    <source>
        <dbReference type="Proteomes" id="UP000185490"/>
    </source>
</evidence>